<evidence type="ECO:0000256" key="3">
    <source>
        <dbReference type="ARBA" id="ARBA00019618"/>
    </source>
</evidence>
<evidence type="ECO:0000256" key="7">
    <source>
        <dbReference type="ARBA" id="ARBA00023242"/>
    </source>
</evidence>
<comment type="subcellular location">
    <subcellularLocation>
        <location evidence="1">Nucleus</location>
    </subcellularLocation>
</comment>
<proteinExistence type="inferred from homology"/>
<evidence type="ECO:0000256" key="4">
    <source>
        <dbReference type="ARBA" id="ARBA00022491"/>
    </source>
</evidence>
<keyword evidence="5" id="KW-0805">Transcription regulation</keyword>
<feature type="region of interest" description="Disordered" evidence="8">
    <location>
        <begin position="376"/>
        <end position="404"/>
    </location>
</feature>
<dbReference type="InterPro" id="IPR051139">
    <property type="entry name" value="Mediator_complx_sub13"/>
</dbReference>
<keyword evidence="6" id="KW-0804">Transcription</keyword>
<gene>
    <name evidence="9" type="ORF">OMED0936_LOCUS767</name>
</gene>
<accession>A0A7S0T9Z8</accession>
<reference evidence="9" key="1">
    <citation type="submission" date="2021-01" db="EMBL/GenBank/DDBJ databases">
        <authorList>
            <person name="Corre E."/>
            <person name="Pelletier E."/>
            <person name="Niang G."/>
            <person name="Scheremetjew M."/>
            <person name="Finn R."/>
            <person name="Kale V."/>
            <person name="Holt S."/>
            <person name="Cochrane G."/>
            <person name="Meng A."/>
            <person name="Brown T."/>
            <person name="Cohen L."/>
        </authorList>
    </citation>
    <scope>NUCLEOTIDE SEQUENCE</scope>
    <source>
        <strain evidence="9">Clade-D-RCC2573</strain>
    </source>
</reference>
<protein>
    <recommendedName>
        <fullName evidence="3">Mediator of RNA polymerase II transcription subunit 13</fullName>
    </recommendedName>
</protein>
<evidence type="ECO:0000256" key="8">
    <source>
        <dbReference type="SAM" id="MobiDB-lite"/>
    </source>
</evidence>
<evidence type="ECO:0000313" key="9">
    <source>
        <dbReference type="EMBL" id="CAD8727843.1"/>
    </source>
</evidence>
<dbReference type="PANTHER" id="PTHR48249:SF3">
    <property type="entry name" value="MEDIATOR OF RNA POLYMERASE II TRANSCRIPTION SUBUNIT 13"/>
    <property type="match status" value="1"/>
</dbReference>
<evidence type="ECO:0000256" key="5">
    <source>
        <dbReference type="ARBA" id="ARBA00023015"/>
    </source>
</evidence>
<dbReference type="GO" id="GO:0003713">
    <property type="term" value="F:transcription coactivator activity"/>
    <property type="evidence" value="ECO:0007669"/>
    <property type="project" value="TreeGrafter"/>
</dbReference>
<keyword evidence="4" id="KW-0678">Repressor</keyword>
<dbReference type="GO" id="GO:0045944">
    <property type="term" value="P:positive regulation of transcription by RNA polymerase II"/>
    <property type="evidence" value="ECO:0007669"/>
    <property type="project" value="TreeGrafter"/>
</dbReference>
<feature type="compositionally biased region" description="Basic and acidic residues" evidence="8">
    <location>
        <begin position="44"/>
        <end position="54"/>
    </location>
</feature>
<dbReference type="EMBL" id="HBFF01000956">
    <property type="protein sequence ID" value="CAD8727843.1"/>
    <property type="molecule type" value="Transcribed_RNA"/>
</dbReference>
<comment type="similarity">
    <text evidence="2">Belongs to the Mediator complex subunit 13 family.</text>
</comment>
<dbReference type="AlphaFoldDB" id="A0A7S0T9Z8"/>
<evidence type="ECO:0000256" key="1">
    <source>
        <dbReference type="ARBA" id="ARBA00004123"/>
    </source>
</evidence>
<sequence length="706" mass="75136">MGDFSTGASRAREGDARRGANGACDGDDAPMPAVILYGPSPWTRAREDEGARERSTRRRRTSSHAASTAHARRRGESAGNHARMEFSKRARRAVFHAVARDADALAACARIAVGTCDPVSTFARARRALGVSVDGTTSAQSRDCGAVFAPTSTSFALAPACGVRVRYQGDWLDIAGASTGTHARHYLDRWIAAPFEPYSGAVKNIAYAVATPFRRPGEDFERGCARVMREISREYAACALGAHEPIIANDDAALFSPPASSDATTTETHMERYASALSLAARALADVASRATATCALYVVIPDDMDEIDACAALALASHVVGAAMRSIDGCLLSISIQALPSSWCGTDGWSPARVKNVAFNVFLKAMRPTVTRKIPLNDDGMDMPPRSTTDVTRTDGRTGVTGASVVGRRRPHPCFQILETSSPSAGAELPSFPTYEPLYVLRDDDDNKNNALTTTDYGLHCAYVIVADRWVVAAWSDARGEFLTVEAEPFASRDDVRTRGIAWLVHRTSTLAEQLEFTYGEASSAESRFKRVVMCALGAPSRAGASEAWLGAPLGTLERALRVEMTCFEPDSAPASVVTTASVAASGGDMAVVIASDDASGSVKAYATPPAGEWSRRVACGADVSSVHLRLMKAHEDEKTSGEDMEALRGVATLYASRLSQLGMMCASEVVVDEASGRLRAPLPLHAHACVNFASFIQIIEANGV</sequence>
<dbReference type="GO" id="GO:0016592">
    <property type="term" value="C:mediator complex"/>
    <property type="evidence" value="ECO:0007669"/>
    <property type="project" value="TreeGrafter"/>
</dbReference>
<keyword evidence="7" id="KW-0539">Nucleus</keyword>
<organism evidence="9">
    <name type="scientific">Ostreococcus mediterraneus</name>
    <dbReference type="NCBI Taxonomy" id="1486918"/>
    <lineage>
        <taxon>Eukaryota</taxon>
        <taxon>Viridiplantae</taxon>
        <taxon>Chlorophyta</taxon>
        <taxon>Mamiellophyceae</taxon>
        <taxon>Mamiellales</taxon>
        <taxon>Bathycoccaceae</taxon>
        <taxon>Ostreococcus</taxon>
    </lineage>
</organism>
<dbReference type="PANTHER" id="PTHR48249">
    <property type="entry name" value="MEDIATOR OF RNA POLYMERASE II TRANSCRIPTION SUBUNIT 13"/>
    <property type="match status" value="1"/>
</dbReference>
<evidence type="ECO:0000256" key="6">
    <source>
        <dbReference type="ARBA" id="ARBA00023163"/>
    </source>
</evidence>
<evidence type="ECO:0000256" key="2">
    <source>
        <dbReference type="ARBA" id="ARBA00009354"/>
    </source>
</evidence>
<name>A0A7S0T9Z8_9CHLO</name>
<feature type="region of interest" description="Disordered" evidence="8">
    <location>
        <begin position="1"/>
        <end position="83"/>
    </location>
</feature>